<keyword evidence="2" id="KW-0472">Membrane</keyword>
<dbReference type="Proteomes" id="UP001344906">
    <property type="component" value="Unassembled WGS sequence"/>
</dbReference>
<dbReference type="RefSeq" id="WP_338255052.1">
    <property type="nucleotide sequence ID" value="NZ_BSRI01000002.1"/>
</dbReference>
<proteinExistence type="predicted"/>
<organism evidence="4 5">
    <name type="scientific">Dictyobacter halimunensis</name>
    <dbReference type="NCBI Taxonomy" id="3026934"/>
    <lineage>
        <taxon>Bacteria</taxon>
        <taxon>Bacillati</taxon>
        <taxon>Chloroflexota</taxon>
        <taxon>Ktedonobacteria</taxon>
        <taxon>Ktedonobacterales</taxon>
        <taxon>Dictyobacteraceae</taxon>
        <taxon>Dictyobacter</taxon>
    </lineage>
</organism>
<accession>A0ABQ6G0F2</accession>
<dbReference type="Gene3D" id="2.60.120.560">
    <property type="entry name" value="Exo-inulinase, domain 1"/>
    <property type="match status" value="1"/>
</dbReference>
<evidence type="ECO:0000259" key="3">
    <source>
        <dbReference type="Pfam" id="PF13676"/>
    </source>
</evidence>
<dbReference type="InterPro" id="IPR000157">
    <property type="entry name" value="TIR_dom"/>
</dbReference>
<feature type="transmembrane region" description="Helical" evidence="2">
    <location>
        <begin position="258"/>
        <end position="280"/>
    </location>
</feature>
<protein>
    <recommendedName>
        <fullName evidence="3">TIR domain-containing protein</fullName>
    </recommendedName>
</protein>
<keyword evidence="5" id="KW-1185">Reference proteome</keyword>
<evidence type="ECO:0000256" key="1">
    <source>
        <dbReference type="SAM" id="MobiDB-lite"/>
    </source>
</evidence>
<keyword evidence="2" id="KW-1133">Transmembrane helix</keyword>
<feature type="domain" description="TIR" evidence="3">
    <location>
        <begin position="6"/>
        <end position="133"/>
    </location>
</feature>
<dbReference type="EMBL" id="BSRI01000002">
    <property type="protein sequence ID" value="GLV58726.1"/>
    <property type="molecule type" value="Genomic_DNA"/>
</dbReference>
<evidence type="ECO:0000313" key="5">
    <source>
        <dbReference type="Proteomes" id="UP001344906"/>
    </source>
</evidence>
<comment type="caution">
    <text evidence="4">The sequence shown here is derived from an EMBL/GenBank/DDBJ whole genome shotgun (WGS) entry which is preliminary data.</text>
</comment>
<gene>
    <name evidence="4" type="ORF">KDH_55560</name>
</gene>
<evidence type="ECO:0000313" key="4">
    <source>
        <dbReference type="EMBL" id="GLV58726.1"/>
    </source>
</evidence>
<name>A0ABQ6G0F2_9CHLR</name>
<feature type="region of interest" description="Disordered" evidence="1">
    <location>
        <begin position="188"/>
        <end position="245"/>
    </location>
</feature>
<reference evidence="4 5" key="1">
    <citation type="submission" date="2023-02" db="EMBL/GenBank/DDBJ databases">
        <title>Dictyobacter halimunensis sp. nov., a new member of the class Ktedonobacteria from forest soil in a geothermal area.</title>
        <authorList>
            <person name="Rachmania M.K."/>
            <person name="Ningsih F."/>
            <person name="Sakai Y."/>
            <person name="Yabe S."/>
            <person name="Yokota A."/>
            <person name="Sjamsuridzal W."/>
        </authorList>
    </citation>
    <scope>NUCLEOTIDE SEQUENCE [LARGE SCALE GENOMIC DNA]</scope>
    <source>
        <strain evidence="4 5">S3.2.2.5</strain>
    </source>
</reference>
<evidence type="ECO:0000256" key="2">
    <source>
        <dbReference type="SAM" id="Phobius"/>
    </source>
</evidence>
<dbReference type="Pfam" id="PF13676">
    <property type="entry name" value="TIR_2"/>
    <property type="match status" value="1"/>
</dbReference>
<keyword evidence="2" id="KW-0812">Transmembrane</keyword>
<sequence>MASTRIFVSYATTKSSRYERDIAAQFILDLQTARAEVITASESIFDDNFMQFLYTELPRCQYVILVQNAEAIQSPRVQSTINLALTLVSQGRIKEVLRLVVAPLAADKEPPTVAKLRTFDATQDYLRARDRLLLYLDLLTLEKDPDETFIASRDMGNRTVNEGAPVATMGNSSPNNAAPVVTRYNTPPVGSYIPGGGNDRKEQFYANQNEPPAPPPVAQAPQSDPPKERNGKFLSGKNRQSQIDRPVPLRDKYQIAPIWVIIFSAIQVLTLLFAIGVLIWGRAPATNTGLVVKATPTAAPSSFTNQLNTLIQAAAQSQQNPYGKSNKLVVNDALDNNTTTSSDNGWESLNNEKALSCQFSNQSYMLTTHGPGSCLASKTNYKDLTYQLQMTIKQGQAGGLIVRANISPQAYFKFIITVNGNYIIERNDNNNLDYQIQGGFSPAIKQGLNQTNLIAISATGQTLDFYVNLQHVATIQDTHNQAPGSVGVTASGPNEDFTTQVLFKYAKVWSSEQQNS</sequence>